<dbReference type="RefSeq" id="WP_014261380.1">
    <property type="nucleotide sequence ID" value="NC_016629.1"/>
</dbReference>
<reference evidence="2 3" key="1">
    <citation type="journal article" date="2011" name="J. Bacteriol.">
        <title>Genome sequence of the mercury-methylating and pleomorphic Desulfovibrio africanus Strain Walvis Bay.</title>
        <authorList>
            <person name="Brown S.D."/>
            <person name="Wall J.D."/>
            <person name="Kucken A.M."/>
            <person name="Gilmour C.C."/>
            <person name="Podar M."/>
            <person name="Brandt C.C."/>
            <person name="Teshima H."/>
            <person name="Detter J.C."/>
            <person name="Han C.S."/>
            <person name="Land M.L."/>
            <person name="Lucas S."/>
            <person name="Han J."/>
            <person name="Pennacchio L."/>
            <person name="Nolan M."/>
            <person name="Pitluck S."/>
            <person name="Woyke T."/>
            <person name="Goodwin L."/>
            <person name="Palumbo A.V."/>
            <person name="Elias D.A."/>
        </authorList>
    </citation>
    <scope>NUCLEOTIDE SEQUENCE [LARGE SCALE GENOMIC DNA]</scope>
    <source>
        <strain evidence="2 3">Walvis Bay</strain>
    </source>
</reference>
<sequence>MATDSVQDVHGTAKVSRWGNSLGLRIPKAVSEAGELREGDLVEFLPAPQGFCIRKKRVYSLDELVAGISEENRHAEASWGKPMGNEAW</sequence>
<dbReference type="SUPFAM" id="SSF89447">
    <property type="entry name" value="AbrB/MazE/MraZ-like"/>
    <property type="match status" value="1"/>
</dbReference>
<dbReference type="GO" id="GO:0097351">
    <property type="term" value="F:toxin sequestering activity"/>
    <property type="evidence" value="ECO:0007669"/>
    <property type="project" value="InterPro"/>
</dbReference>
<gene>
    <name evidence="2" type="ORF">Desaf_3482</name>
</gene>
<evidence type="ECO:0000313" key="2">
    <source>
        <dbReference type="EMBL" id="EGJ51766.1"/>
    </source>
</evidence>
<protein>
    <submittedName>
        <fullName evidence="2">Transcriptional regulator/antitoxin, MazE</fullName>
    </submittedName>
</protein>
<dbReference type="STRING" id="690850.Desaf_3482"/>
<dbReference type="HOGENOM" id="CLU_150554_1_0_7"/>
<dbReference type="PANTHER" id="PTHR40516:SF1">
    <property type="entry name" value="ANTITOXIN CHPS-RELATED"/>
    <property type="match status" value="1"/>
</dbReference>
<dbReference type="GO" id="GO:0003677">
    <property type="term" value="F:DNA binding"/>
    <property type="evidence" value="ECO:0007669"/>
    <property type="project" value="InterPro"/>
</dbReference>
<evidence type="ECO:0000259" key="1">
    <source>
        <dbReference type="SMART" id="SM00966"/>
    </source>
</evidence>
<organism evidence="2 3">
    <name type="scientific">Desulfocurvibacter africanus subsp. africanus str. Walvis Bay</name>
    <dbReference type="NCBI Taxonomy" id="690850"/>
    <lineage>
        <taxon>Bacteria</taxon>
        <taxon>Pseudomonadati</taxon>
        <taxon>Thermodesulfobacteriota</taxon>
        <taxon>Desulfovibrionia</taxon>
        <taxon>Desulfovibrionales</taxon>
        <taxon>Desulfovibrionaceae</taxon>
        <taxon>Desulfocurvibacter</taxon>
    </lineage>
</organism>
<proteinExistence type="predicted"/>
<dbReference type="eggNOG" id="COG2336">
    <property type="taxonomic scope" value="Bacteria"/>
</dbReference>
<dbReference type="SMART" id="SM00966">
    <property type="entry name" value="SpoVT_AbrB"/>
    <property type="match status" value="1"/>
</dbReference>
<dbReference type="AlphaFoldDB" id="F3YXI9"/>
<dbReference type="InterPro" id="IPR007159">
    <property type="entry name" value="SpoVT-AbrB_dom"/>
</dbReference>
<feature type="domain" description="SpoVT-AbrB" evidence="1">
    <location>
        <begin position="16"/>
        <end position="61"/>
    </location>
</feature>
<dbReference type="Gene3D" id="2.10.260.10">
    <property type="match status" value="1"/>
</dbReference>
<name>F3YXI9_DESAF</name>
<dbReference type="InterPro" id="IPR037914">
    <property type="entry name" value="SpoVT-AbrB_sf"/>
</dbReference>
<dbReference type="KEGG" id="daf:Desaf_3482"/>
<evidence type="ECO:0000313" key="3">
    <source>
        <dbReference type="Proteomes" id="UP000007844"/>
    </source>
</evidence>
<dbReference type="EMBL" id="CP003221">
    <property type="protein sequence ID" value="EGJ51766.1"/>
    <property type="molecule type" value="Genomic_DNA"/>
</dbReference>
<accession>F3YXI9</accession>
<dbReference type="Pfam" id="PF04014">
    <property type="entry name" value="MazE_antitoxin"/>
    <property type="match status" value="1"/>
</dbReference>
<dbReference type="PANTHER" id="PTHR40516">
    <property type="entry name" value="ANTITOXIN CHPS-RELATED"/>
    <property type="match status" value="1"/>
</dbReference>
<dbReference type="Proteomes" id="UP000007844">
    <property type="component" value="Chromosome"/>
</dbReference>
<keyword evidence="3" id="KW-1185">Reference proteome</keyword>
<dbReference type="InterPro" id="IPR039052">
    <property type="entry name" value="Antitox_PemI-like"/>
</dbReference>